<dbReference type="PROSITE" id="PS51257">
    <property type="entry name" value="PROKAR_LIPOPROTEIN"/>
    <property type="match status" value="1"/>
</dbReference>
<evidence type="ECO:0000313" key="2">
    <source>
        <dbReference type="EMBL" id="HIY61870.1"/>
    </source>
</evidence>
<sequence>MEKKWIAAAGTLAAACVLGFVVLKALPADSLRTPTENDPASQARMADSQNGQTPEAAAYGLPEDASEDSAAPASMDDTSEAVPSMEGPAAEQTAPSSLRVTGTIAEISDDQILLKNEEEGAAYPEILLNLTEDTLILSAADCSEKALSDFAVGDTVYADVSPVMTRSLPPMTNAFTLFCEIPEDTAVPAYGTITDVSADEDGNLRVSTDQDLILNLTPDAPVLSLDGTETLSAAGLMAGDTILVRYSFMTMSIPAQTTPDEIRLVAQAPAVAAPDPADEGTAAAQDSAVSQDSSIRVSGAANEIAIEGIKNGQILLENDAEDAAYPQVLLNITEDTLILSAEDYSKKNLASIQVGEILYADISPAMTRSIPPMANAIAVFCDVQEDTAIPTYAQITDIQTSDDGQITIVTDQSLNLLPNESTKVLSLDGNSTLSVSDLTVGDTILARFQIMTASLPAQTNPEEIRIVAKAGDAQATAIQ</sequence>
<reference evidence="2" key="2">
    <citation type="submission" date="2021-04" db="EMBL/GenBank/DDBJ databases">
        <authorList>
            <person name="Gilroy R."/>
        </authorList>
    </citation>
    <scope>NUCLEOTIDE SEQUENCE</scope>
    <source>
        <strain evidence="2">ChiSxjej3B15-24422</strain>
    </source>
</reference>
<dbReference type="AlphaFoldDB" id="A0A9D2C8B5"/>
<evidence type="ECO:0000313" key="3">
    <source>
        <dbReference type="Proteomes" id="UP000824007"/>
    </source>
</evidence>
<feature type="region of interest" description="Disordered" evidence="1">
    <location>
        <begin position="31"/>
        <end position="100"/>
    </location>
</feature>
<evidence type="ECO:0000256" key="1">
    <source>
        <dbReference type="SAM" id="MobiDB-lite"/>
    </source>
</evidence>
<comment type="caution">
    <text evidence="2">The sequence shown here is derived from an EMBL/GenBank/DDBJ whole genome shotgun (WGS) entry which is preliminary data.</text>
</comment>
<dbReference type="EMBL" id="DXDD01000178">
    <property type="protein sequence ID" value="HIY61870.1"/>
    <property type="molecule type" value="Genomic_DNA"/>
</dbReference>
<name>A0A9D2C8B5_9FIRM</name>
<dbReference type="Proteomes" id="UP000824007">
    <property type="component" value="Unassembled WGS sequence"/>
</dbReference>
<gene>
    <name evidence="2" type="ORF">H9831_14545</name>
</gene>
<protein>
    <recommendedName>
        <fullName evidence="4">DUF5666 domain-containing protein</fullName>
    </recommendedName>
</protein>
<accession>A0A9D2C8B5</accession>
<reference evidence="2" key="1">
    <citation type="journal article" date="2021" name="PeerJ">
        <title>Extensive microbial diversity within the chicken gut microbiome revealed by metagenomics and culture.</title>
        <authorList>
            <person name="Gilroy R."/>
            <person name="Ravi A."/>
            <person name="Getino M."/>
            <person name="Pursley I."/>
            <person name="Horton D.L."/>
            <person name="Alikhan N.F."/>
            <person name="Baker D."/>
            <person name="Gharbi K."/>
            <person name="Hall N."/>
            <person name="Watson M."/>
            <person name="Adriaenssens E.M."/>
            <person name="Foster-Nyarko E."/>
            <person name="Jarju S."/>
            <person name="Secka A."/>
            <person name="Antonio M."/>
            <person name="Oren A."/>
            <person name="Chaudhuri R.R."/>
            <person name="La Ragione R."/>
            <person name="Hildebrand F."/>
            <person name="Pallen M.J."/>
        </authorList>
    </citation>
    <scope>NUCLEOTIDE SEQUENCE</scope>
    <source>
        <strain evidence="2">ChiSxjej3B15-24422</strain>
    </source>
</reference>
<evidence type="ECO:0008006" key="4">
    <source>
        <dbReference type="Google" id="ProtNLM"/>
    </source>
</evidence>
<organism evidence="2 3">
    <name type="scientific">Candidatus Eisenbergiella pullistercoris</name>
    <dbReference type="NCBI Taxonomy" id="2838555"/>
    <lineage>
        <taxon>Bacteria</taxon>
        <taxon>Bacillati</taxon>
        <taxon>Bacillota</taxon>
        <taxon>Clostridia</taxon>
        <taxon>Lachnospirales</taxon>
        <taxon>Lachnospiraceae</taxon>
        <taxon>Eisenbergiella</taxon>
    </lineage>
</organism>
<proteinExistence type="predicted"/>